<dbReference type="EMBL" id="FNJL01000023">
    <property type="protein sequence ID" value="SDP73547.1"/>
    <property type="molecule type" value="Genomic_DNA"/>
</dbReference>
<feature type="chain" id="PRO_5011501570" evidence="1">
    <location>
        <begin position="37"/>
        <end position="310"/>
    </location>
</feature>
<feature type="signal peptide" evidence="1">
    <location>
        <begin position="1"/>
        <end position="36"/>
    </location>
</feature>
<evidence type="ECO:0000313" key="2">
    <source>
        <dbReference type="EMBL" id="SDP73547.1"/>
    </source>
</evidence>
<name>A0A1H0V542_9BURK</name>
<proteinExistence type="predicted"/>
<evidence type="ECO:0000313" key="3">
    <source>
        <dbReference type="Proteomes" id="UP000199317"/>
    </source>
</evidence>
<dbReference type="Proteomes" id="UP000199317">
    <property type="component" value="Unassembled WGS sequence"/>
</dbReference>
<reference evidence="3" key="1">
    <citation type="submission" date="2016-10" db="EMBL/GenBank/DDBJ databases">
        <authorList>
            <person name="Varghese N."/>
            <person name="Submissions S."/>
        </authorList>
    </citation>
    <scope>NUCLEOTIDE SEQUENCE [LARGE SCALE GENOMIC DNA]</scope>
    <source>
        <strain evidence="3">DSM 17101</strain>
    </source>
</reference>
<dbReference type="GO" id="GO:0016787">
    <property type="term" value="F:hydrolase activity"/>
    <property type="evidence" value="ECO:0007669"/>
    <property type="project" value="UniProtKB-KW"/>
</dbReference>
<evidence type="ECO:0000256" key="1">
    <source>
        <dbReference type="SAM" id="SignalP"/>
    </source>
</evidence>
<gene>
    <name evidence="2" type="ORF">SAMN04489708_12375</name>
</gene>
<accession>A0A1H0V542</accession>
<protein>
    <submittedName>
        <fullName evidence="2">Dienelactone hydrolase</fullName>
    </submittedName>
</protein>
<organism evidence="2 3">
    <name type="scientific">Paracidovorax cattleyae</name>
    <dbReference type="NCBI Taxonomy" id="80868"/>
    <lineage>
        <taxon>Bacteria</taxon>
        <taxon>Pseudomonadati</taxon>
        <taxon>Pseudomonadota</taxon>
        <taxon>Betaproteobacteria</taxon>
        <taxon>Burkholderiales</taxon>
        <taxon>Comamonadaceae</taxon>
        <taxon>Paracidovorax</taxon>
    </lineage>
</organism>
<dbReference type="InterPro" id="IPR029058">
    <property type="entry name" value="AB_hydrolase_fold"/>
</dbReference>
<sequence>MPPPRRSLRRPVRLFPPLLASGALAAALLATFPAHAAAPLPEPDTQVLHLSIDGREVDVATQVFRPGGHGPFPLVIFSHGRSADPAVRAALQYPVPLGHVAYWLRQGVAVVAPIRPGYGATGGPDRENSGARWPAGGTGCKGLPDYAQVAEHASAAVQAVHGWALQQPWVRRDRILLEGQSVGGMATIAAAAGRLPGVVGAVNFSGGAGGKPDTAPGHSCRPEVLTGLYRQLGTQVRVPTLWLYAENDQYWGPDMPRQWFGAFREGGDDAQFIAAPALEGADGHNLLRVGGRYWRDPLNGFVAKTGLLSP</sequence>
<keyword evidence="1" id="KW-0732">Signal</keyword>
<keyword evidence="2" id="KW-0378">Hydrolase</keyword>
<dbReference type="Gene3D" id="3.40.50.1820">
    <property type="entry name" value="alpha/beta hydrolase"/>
    <property type="match status" value="1"/>
</dbReference>
<dbReference type="RefSeq" id="WP_092836803.1">
    <property type="nucleotide sequence ID" value="NZ_FNJL01000023.1"/>
</dbReference>
<keyword evidence="3" id="KW-1185">Reference proteome</keyword>
<dbReference type="AlphaFoldDB" id="A0A1H0V542"/>
<dbReference type="SUPFAM" id="SSF53474">
    <property type="entry name" value="alpha/beta-Hydrolases"/>
    <property type="match status" value="1"/>
</dbReference>
<dbReference type="OrthoDB" id="8564128at2"/>